<evidence type="ECO:0000259" key="17">
    <source>
        <dbReference type="SMART" id="SM00861"/>
    </source>
</evidence>
<evidence type="ECO:0000256" key="12">
    <source>
        <dbReference type="PIRSR" id="PIRSR605478-1"/>
    </source>
</evidence>
<evidence type="ECO:0000256" key="4">
    <source>
        <dbReference type="ARBA" id="ARBA00011738"/>
    </source>
</evidence>
<dbReference type="HOGENOM" id="CLU_009227_0_0_6"/>
<feature type="binding site" evidence="14">
    <location>
        <position position="66"/>
    </location>
    <ligand>
        <name>thiamine diphosphate</name>
        <dbReference type="ChEBI" id="CHEBI:58937"/>
    </ligand>
</feature>
<dbReference type="InterPro" id="IPR055152">
    <property type="entry name" value="Transketolase-like_C_2"/>
</dbReference>
<dbReference type="PANTHER" id="PTHR43522">
    <property type="entry name" value="TRANSKETOLASE"/>
    <property type="match status" value="1"/>
</dbReference>
<dbReference type="GO" id="GO:0009052">
    <property type="term" value="P:pentose-phosphate shunt, non-oxidative branch"/>
    <property type="evidence" value="ECO:0007669"/>
    <property type="project" value="UniProtKB-ARBA"/>
</dbReference>
<feature type="binding site" evidence="15">
    <location>
        <position position="187"/>
    </location>
    <ligand>
        <name>Mg(2+)</name>
        <dbReference type="ChEBI" id="CHEBI:18420"/>
    </ligand>
</feature>
<evidence type="ECO:0000256" key="1">
    <source>
        <dbReference type="ARBA" id="ARBA00001913"/>
    </source>
</evidence>
<keyword evidence="7 15" id="KW-0479">Metal-binding</keyword>
<feature type="binding site" evidence="13">
    <location>
        <position position="357"/>
    </location>
    <ligand>
        <name>substrate</name>
    </ligand>
</feature>
<dbReference type="InterPro" id="IPR033247">
    <property type="entry name" value="Transketolase_fam"/>
</dbReference>
<dbReference type="GO" id="GO:0004802">
    <property type="term" value="F:transketolase activity"/>
    <property type="evidence" value="ECO:0007669"/>
    <property type="project" value="UniProtKB-UniRule"/>
</dbReference>
<keyword evidence="6 18" id="KW-0808">Transferase</keyword>
<evidence type="ECO:0000256" key="2">
    <source>
        <dbReference type="ARBA" id="ARBA00001941"/>
    </source>
</evidence>
<name>D4G825_RIEPU</name>
<dbReference type="PROSITE" id="PS00801">
    <property type="entry name" value="TRANSKETOLASE_1"/>
    <property type="match status" value="1"/>
</dbReference>
<dbReference type="GO" id="GO:0046872">
    <property type="term" value="F:metal ion binding"/>
    <property type="evidence" value="ECO:0007669"/>
    <property type="project" value="UniProtKB-KW"/>
</dbReference>
<gene>
    <name evidence="18" type="primary">tkt</name>
    <name evidence="18" type="ordered locus">RIEPE_0218</name>
</gene>
<dbReference type="AlphaFoldDB" id="D4G825"/>
<evidence type="ECO:0000256" key="7">
    <source>
        <dbReference type="ARBA" id="ARBA00022723"/>
    </source>
</evidence>
<feature type="binding site" evidence="15">
    <location>
        <position position="185"/>
    </location>
    <ligand>
        <name>Mg(2+)</name>
        <dbReference type="ChEBI" id="CHEBI:18420"/>
    </ligand>
</feature>
<feature type="binding site" evidence="14">
    <location>
        <begin position="114"/>
        <end position="116"/>
    </location>
    <ligand>
        <name>thiamine diphosphate</name>
        <dbReference type="ChEBI" id="CHEBI:58937"/>
    </ligand>
</feature>
<evidence type="ECO:0000256" key="6">
    <source>
        <dbReference type="ARBA" id="ARBA00022679"/>
    </source>
</evidence>
<dbReference type="InterPro" id="IPR029061">
    <property type="entry name" value="THDP-binding"/>
</dbReference>
<dbReference type="NCBIfam" id="TIGR00232">
    <property type="entry name" value="tktlase_bact"/>
    <property type="match status" value="1"/>
</dbReference>
<dbReference type="GO" id="GO:0005829">
    <property type="term" value="C:cytosol"/>
    <property type="evidence" value="ECO:0007669"/>
    <property type="project" value="TreeGrafter"/>
</dbReference>
<accession>D4G825</accession>
<evidence type="ECO:0000256" key="11">
    <source>
        <dbReference type="NCBIfam" id="TIGR00232"/>
    </source>
</evidence>
<comment type="cofactor">
    <cofactor evidence="1">
        <name>Ca(2+)</name>
        <dbReference type="ChEBI" id="CHEBI:29108"/>
    </cofactor>
</comment>
<comment type="cofactor">
    <cofactor evidence="15">
        <name>Mg(2+)</name>
        <dbReference type="ChEBI" id="CHEBI:18420"/>
    </cofactor>
    <text evidence="15">Binds 1 Mg(2+) ion per subunit. Can also utilize other divalent metal cations, such as Ca(2+), Mn(2+) and Co(2+).</text>
</comment>
<evidence type="ECO:0000256" key="8">
    <source>
        <dbReference type="ARBA" id="ARBA00022842"/>
    </source>
</evidence>
<dbReference type="SMART" id="SM00861">
    <property type="entry name" value="Transket_pyr"/>
    <property type="match status" value="1"/>
</dbReference>
<protein>
    <recommendedName>
        <fullName evidence="5 11">Transketolase</fullName>
        <ecNumber evidence="5 11">2.2.1.1</ecNumber>
    </recommendedName>
</protein>
<feature type="binding site" evidence="13">
    <location>
        <position position="460"/>
    </location>
    <ligand>
        <name>substrate</name>
    </ligand>
</feature>
<evidence type="ECO:0000313" key="19">
    <source>
        <dbReference type="Proteomes" id="UP000001700"/>
    </source>
</evidence>
<dbReference type="FunFam" id="3.40.50.970:FF:000003">
    <property type="entry name" value="Transketolase"/>
    <property type="match status" value="1"/>
</dbReference>
<dbReference type="InterPro" id="IPR009014">
    <property type="entry name" value="Transketo_C/PFOR_II"/>
</dbReference>
<comment type="similarity">
    <text evidence="3">Belongs to the transketolase family.</text>
</comment>
<dbReference type="Pfam" id="PF00456">
    <property type="entry name" value="Transketolase_N"/>
    <property type="match status" value="1"/>
</dbReference>
<comment type="cofactor">
    <cofactor evidence="14">
        <name>thiamine diphosphate</name>
        <dbReference type="ChEBI" id="CHEBI:58937"/>
    </cofactor>
    <text evidence="14">Binds 1 thiamine pyrophosphate per subunit. During the reaction, the substrate forms a covalent intermediate with the cofactor.</text>
</comment>
<evidence type="ECO:0000313" key="18">
    <source>
        <dbReference type="EMBL" id="ADD79737.1"/>
    </source>
</evidence>
<dbReference type="InterPro" id="IPR005474">
    <property type="entry name" value="Transketolase_N"/>
</dbReference>
<evidence type="ECO:0000256" key="10">
    <source>
        <dbReference type="ARBA" id="ARBA00049473"/>
    </source>
</evidence>
<dbReference type="RefSeq" id="WP_013087722.1">
    <property type="nucleotide sequence ID" value="NC_014109.1"/>
</dbReference>
<dbReference type="SUPFAM" id="SSF52922">
    <property type="entry name" value="TK C-terminal domain-like"/>
    <property type="match status" value="1"/>
</dbReference>
<comment type="subunit">
    <text evidence="4">Homodimer.</text>
</comment>
<proteinExistence type="inferred from homology"/>
<dbReference type="CDD" id="cd02012">
    <property type="entry name" value="TPP_TK"/>
    <property type="match status" value="1"/>
</dbReference>
<dbReference type="KEGG" id="rip:RIEPE_0218"/>
<organism evidence="18 19">
    <name type="scientific">Riesia pediculicola (strain USDA)</name>
    <dbReference type="NCBI Taxonomy" id="515618"/>
    <lineage>
        <taxon>Bacteria</taxon>
        <taxon>Pseudomonadati</taxon>
        <taxon>Pseudomonadota</taxon>
        <taxon>Gammaproteobacteria</taxon>
        <taxon>Enterobacterales</taxon>
        <taxon>Enterobacteriaceae</taxon>
        <taxon>Candidatus Riesia</taxon>
    </lineage>
</organism>
<feature type="binding site" evidence="13">
    <location>
        <position position="260"/>
    </location>
    <ligand>
        <name>substrate</name>
    </ligand>
</feature>
<feature type="domain" description="Transketolase-like pyrimidine-binding" evidence="17">
    <location>
        <begin position="354"/>
        <end position="525"/>
    </location>
</feature>
<keyword evidence="8 15" id="KW-0460">Magnesium</keyword>
<evidence type="ECO:0000256" key="5">
    <source>
        <dbReference type="ARBA" id="ARBA00013152"/>
    </source>
</evidence>
<feature type="binding site" evidence="13">
    <location>
        <position position="26"/>
    </location>
    <ligand>
        <name>substrate</name>
    </ligand>
</feature>
<keyword evidence="9 14" id="KW-0786">Thiamine pyrophosphate</keyword>
<evidence type="ECO:0000256" key="14">
    <source>
        <dbReference type="PIRSR" id="PIRSR605478-3"/>
    </source>
</evidence>
<dbReference type="FunFam" id="3.40.50.920:FF:000003">
    <property type="entry name" value="Transketolase"/>
    <property type="match status" value="1"/>
</dbReference>
<dbReference type="Pfam" id="PF22613">
    <property type="entry name" value="Transketolase_C_1"/>
    <property type="match status" value="1"/>
</dbReference>
<feature type="site" description="Important for catalytic activity" evidence="16">
    <location>
        <position position="26"/>
    </location>
</feature>
<reference evidence="18" key="1">
    <citation type="submission" date="2008-05" db="EMBL/GenBank/DDBJ databases">
        <title>Genome sequence of Riesia pediculicola USDA.</title>
        <authorList>
            <person name="Kirkness E.F."/>
        </authorList>
    </citation>
    <scope>NUCLEOTIDE SEQUENCE [LARGE SCALE GENOMIC DNA]</scope>
    <source>
        <strain evidence="18">USDA</strain>
    </source>
</reference>
<dbReference type="OrthoDB" id="8732661at2"/>
<sequence length="667" mass="75481">MTNDRTFAKAIRFLCVDAIQKANSGHPGTPMGMADIAAVLWKNYLNHNPSDPNWINRDRFVLSNGHGSMLLYSLLHLTGYDLSIEEIKKFRQFQSQTPGHPEYGSTLGVETTTGPLGQGLANAVGFAMAEKILSKEFNRPKYPVIDHYTYVFVGDGCMMEGISHEVCSLAGTWELGKLIVFYDSNGISIDGKVEQWFTDDTALRFSSYKWHVIDNIDGHNIEQIKSSIDQAKKIKNQPSLLICRTVIGYGSPMSGSEKIHGSPIGKRSITEMRRRLNWRYGEFEIPSKLYKSLDAKIRGNKIQKKWSNMLCSYKEQFPKLFKELTRRIQKKLPKDWKKRTDAFIESLQKNPKDISGRHASKKTLELLYDLLPELLGGSADLTPSNLSKSSLARSIDCKFSGNYVHYGAREFGMSAIINGIAIYGGFIPYGATFLTFVEYARNAVRMAALMKIRSIFVYTHDSIGVGEDGPTHQPIEQLNHLRTTPNISVWRPCDQVESAVSWKLAVERKNKPSALIFSRQTLFQEYRDNERVLEISKGAYILKKNSNDPELIFIATGSEVRLAMESYYILDKEGYKLRVVSMPSSDVFDQQRLSYRREILSSNIFHHKIAIEAGNTNFWHKYVGERGLVIGIDSFGCSASGDILFEKMGFTAAKIVEKVKRILKNND</sequence>
<dbReference type="EMBL" id="CP001085">
    <property type="protein sequence ID" value="ADD79737.1"/>
    <property type="molecule type" value="Genomic_DNA"/>
</dbReference>
<dbReference type="PANTHER" id="PTHR43522:SF2">
    <property type="entry name" value="TRANSKETOLASE 1-RELATED"/>
    <property type="match status" value="1"/>
</dbReference>
<dbReference type="InterPro" id="IPR005475">
    <property type="entry name" value="Transketolase-like_Pyr-bd"/>
</dbReference>
<comment type="cofactor">
    <cofactor evidence="2">
        <name>Co(2+)</name>
        <dbReference type="ChEBI" id="CHEBI:48828"/>
    </cofactor>
</comment>
<dbReference type="SUPFAM" id="SSF52518">
    <property type="entry name" value="Thiamin diphosphate-binding fold (THDP-binding)"/>
    <property type="match status" value="2"/>
</dbReference>
<evidence type="ECO:0000256" key="13">
    <source>
        <dbReference type="PIRSR" id="PIRSR605478-2"/>
    </source>
</evidence>
<feature type="binding site" evidence="13">
    <location>
        <position position="468"/>
    </location>
    <ligand>
        <name>substrate</name>
    </ligand>
</feature>
<dbReference type="InterPro" id="IPR049557">
    <property type="entry name" value="Transketolase_CS"/>
</dbReference>
<evidence type="ECO:0000256" key="3">
    <source>
        <dbReference type="ARBA" id="ARBA00007131"/>
    </source>
</evidence>
<feature type="binding site" evidence="13">
    <location>
        <position position="472"/>
    </location>
    <ligand>
        <name>substrate</name>
    </ligand>
</feature>
<dbReference type="Gene3D" id="3.40.50.920">
    <property type="match status" value="1"/>
</dbReference>
<keyword evidence="19" id="KW-1185">Reference proteome</keyword>
<dbReference type="eggNOG" id="COG0021">
    <property type="taxonomic scope" value="Bacteria"/>
</dbReference>
<comment type="catalytic activity">
    <reaction evidence="10">
        <text>D-sedoheptulose 7-phosphate + D-glyceraldehyde 3-phosphate = aldehydo-D-ribose 5-phosphate + D-xylulose 5-phosphate</text>
        <dbReference type="Rhea" id="RHEA:10508"/>
        <dbReference type="ChEBI" id="CHEBI:57483"/>
        <dbReference type="ChEBI" id="CHEBI:57737"/>
        <dbReference type="ChEBI" id="CHEBI:58273"/>
        <dbReference type="ChEBI" id="CHEBI:59776"/>
        <dbReference type="EC" id="2.2.1.1"/>
    </reaction>
</comment>
<feature type="binding site" evidence="13">
    <location>
        <position position="519"/>
    </location>
    <ligand>
        <name>substrate</name>
    </ligand>
</feature>
<dbReference type="EC" id="2.2.1.1" evidence="5 11"/>
<dbReference type="Pfam" id="PF02779">
    <property type="entry name" value="Transket_pyr"/>
    <property type="match status" value="1"/>
</dbReference>
<feature type="site" description="Important for catalytic activity" evidence="16">
    <location>
        <position position="260"/>
    </location>
</feature>
<feature type="binding site" evidence="14">
    <location>
        <position position="260"/>
    </location>
    <ligand>
        <name>thiamine diphosphate</name>
        <dbReference type="ChEBI" id="CHEBI:58937"/>
    </ligand>
</feature>
<dbReference type="Proteomes" id="UP000001700">
    <property type="component" value="Chromosome"/>
</dbReference>
<feature type="binding site" evidence="15">
    <location>
        <position position="155"/>
    </location>
    <ligand>
        <name>Mg(2+)</name>
        <dbReference type="ChEBI" id="CHEBI:18420"/>
    </ligand>
</feature>
<evidence type="ECO:0000256" key="9">
    <source>
        <dbReference type="ARBA" id="ARBA00023052"/>
    </source>
</evidence>
<feature type="binding site" evidence="14">
    <location>
        <position position="185"/>
    </location>
    <ligand>
        <name>thiamine diphosphate</name>
        <dbReference type="ChEBI" id="CHEBI:58937"/>
    </ligand>
</feature>
<dbReference type="STRING" id="515618.RIEPE_0218"/>
<feature type="binding site" evidence="14">
    <location>
        <position position="156"/>
    </location>
    <ligand>
        <name>thiamine diphosphate</name>
        <dbReference type="ChEBI" id="CHEBI:58937"/>
    </ligand>
</feature>
<feature type="binding site" evidence="14">
    <location>
        <position position="436"/>
    </location>
    <ligand>
        <name>thiamine diphosphate</name>
        <dbReference type="ChEBI" id="CHEBI:58937"/>
    </ligand>
</feature>
<feature type="active site" description="Proton donor" evidence="12">
    <location>
        <position position="410"/>
    </location>
</feature>
<dbReference type="FunFam" id="3.40.50.970:FF:000004">
    <property type="entry name" value="Transketolase"/>
    <property type="match status" value="1"/>
</dbReference>
<dbReference type="CDD" id="cd07033">
    <property type="entry name" value="TPP_PYR_DXS_TK_like"/>
    <property type="match status" value="1"/>
</dbReference>
<evidence type="ECO:0000256" key="15">
    <source>
        <dbReference type="PIRSR" id="PIRSR605478-4"/>
    </source>
</evidence>
<dbReference type="Gene3D" id="3.40.50.970">
    <property type="match status" value="2"/>
</dbReference>
<dbReference type="InterPro" id="IPR005478">
    <property type="entry name" value="Transketolase_bac-like"/>
</dbReference>
<feature type="binding site" evidence="13">
    <location>
        <position position="384"/>
    </location>
    <ligand>
        <name>substrate</name>
    </ligand>
</feature>
<evidence type="ECO:0000256" key="16">
    <source>
        <dbReference type="PIRSR" id="PIRSR605478-5"/>
    </source>
</evidence>